<dbReference type="RefSeq" id="WP_021234299.1">
    <property type="nucleotide sequence ID" value="NZ_ATHL01000076.1"/>
</dbReference>
<evidence type="ECO:0000256" key="2">
    <source>
        <dbReference type="SAM" id="SignalP"/>
    </source>
</evidence>
<sequence length="183" mass="19494">MSKRFVIAPALALAAVASPAFAQDSGDFAGPRIAVTGGWDNVQHGGENASGFTYGATAGYDAALGSVRIGPEVEFSDSTQKKTFAAGATRYTERADRDLYAGARLGYVVSPSFLLYGKVGYTNAQFTIREDGKHRNDRSGLRAGVGAEYAVTPTVFLTGEYRYSNYSDSYSRNQILGGVGVRF</sequence>
<keyword evidence="5" id="KW-1185">Reference proteome</keyword>
<gene>
    <name evidence="4" type="ORF">L284_12265</name>
</gene>
<protein>
    <recommendedName>
        <fullName evidence="3">Outer membrane protein beta-barrel domain-containing protein</fullName>
    </recommendedName>
</protein>
<dbReference type="EMBL" id="ATHL01000076">
    <property type="protein sequence ID" value="EQB15406.1"/>
    <property type="molecule type" value="Genomic_DNA"/>
</dbReference>
<reference evidence="4 5" key="1">
    <citation type="journal article" date="2013" name="Genome Announc.">
        <title>Genome Sequence of Novosphingobium lindaniclasticum LE124T, Isolated from a Hexachlorocyclohexane Dumpsite.</title>
        <authorList>
            <person name="Saxena A."/>
            <person name="Nayyar N."/>
            <person name="Sangwan N."/>
            <person name="Kumari R."/>
            <person name="Khurana J.P."/>
            <person name="Lal R."/>
        </authorList>
    </citation>
    <scope>NUCLEOTIDE SEQUENCE [LARGE SCALE GENOMIC DNA]</scope>
    <source>
        <strain evidence="4 5">LE124</strain>
    </source>
</reference>
<dbReference type="Pfam" id="PF13505">
    <property type="entry name" value="OMP_b-brl"/>
    <property type="match status" value="1"/>
</dbReference>
<evidence type="ECO:0000313" key="5">
    <source>
        <dbReference type="Proteomes" id="UP000015527"/>
    </source>
</evidence>
<feature type="signal peptide" evidence="2">
    <location>
        <begin position="1"/>
        <end position="22"/>
    </location>
</feature>
<dbReference type="InterPro" id="IPR027385">
    <property type="entry name" value="Beta-barrel_OMP"/>
</dbReference>
<keyword evidence="1 2" id="KW-0732">Signal</keyword>
<evidence type="ECO:0000256" key="1">
    <source>
        <dbReference type="ARBA" id="ARBA00022729"/>
    </source>
</evidence>
<proteinExistence type="predicted"/>
<dbReference type="GO" id="GO:0019867">
    <property type="term" value="C:outer membrane"/>
    <property type="evidence" value="ECO:0007669"/>
    <property type="project" value="InterPro"/>
</dbReference>
<evidence type="ECO:0000313" key="4">
    <source>
        <dbReference type="EMBL" id="EQB15406.1"/>
    </source>
</evidence>
<feature type="chain" id="PRO_5004563892" description="Outer membrane protein beta-barrel domain-containing protein" evidence="2">
    <location>
        <begin position="23"/>
        <end position="183"/>
    </location>
</feature>
<comment type="caution">
    <text evidence="4">The sequence shown here is derived from an EMBL/GenBank/DDBJ whole genome shotgun (WGS) entry which is preliminary data.</text>
</comment>
<dbReference type="InterPro" id="IPR011250">
    <property type="entry name" value="OMP/PagP_B-barrel"/>
</dbReference>
<dbReference type="OrthoDB" id="8222426at2"/>
<organism evidence="4 5">
    <name type="scientific">Novosphingobium lindaniclasticum LE124</name>
    <dbReference type="NCBI Taxonomy" id="1096930"/>
    <lineage>
        <taxon>Bacteria</taxon>
        <taxon>Pseudomonadati</taxon>
        <taxon>Pseudomonadota</taxon>
        <taxon>Alphaproteobacteria</taxon>
        <taxon>Sphingomonadales</taxon>
        <taxon>Sphingomonadaceae</taxon>
        <taxon>Novosphingobium</taxon>
    </lineage>
</organism>
<dbReference type="Proteomes" id="UP000015527">
    <property type="component" value="Unassembled WGS sequence"/>
</dbReference>
<accession>T0HGD7</accession>
<dbReference type="InterPro" id="IPR006315">
    <property type="entry name" value="OM_autotransptr_brl_dom"/>
</dbReference>
<dbReference type="eggNOG" id="COG3637">
    <property type="taxonomic scope" value="Bacteria"/>
</dbReference>
<feature type="domain" description="Outer membrane protein beta-barrel" evidence="3">
    <location>
        <begin position="10"/>
        <end position="183"/>
    </location>
</feature>
<dbReference type="AlphaFoldDB" id="T0HGD7"/>
<dbReference type="PATRIC" id="fig|1096930.3.peg.2446"/>
<dbReference type="SUPFAM" id="SSF56925">
    <property type="entry name" value="OMPA-like"/>
    <property type="match status" value="1"/>
</dbReference>
<dbReference type="NCBIfam" id="TIGR01414">
    <property type="entry name" value="autotrans_barl"/>
    <property type="match status" value="1"/>
</dbReference>
<evidence type="ECO:0000259" key="3">
    <source>
        <dbReference type="Pfam" id="PF13505"/>
    </source>
</evidence>
<dbReference type="Gene3D" id="2.40.160.20">
    <property type="match status" value="1"/>
</dbReference>
<name>T0HGD7_9SPHN</name>